<evidence type="ECO:0000256" key="23">
    <source>
        <dbReference type="PIRSR" id="PIRSR602401-1"/>
    </source>
</evidence>
<keyword evidence="7 23" id="KW-0479">Metal-binding</keyword>
<keyword evidence="13 23" id="KW-0408">Iron</keyword>
<evidence type="ECO:0000256" key="24">
    <source>
        <dbReference type="RuleBase" id="RU000461"/>
    </source>
</evidence>
<keyword evidence="9" id="KW-0492">Microsome</keyword>
<keyword evidence="14 24" id="KW-0503">Monooxygenase</keyword>
<dbReference type="PRINTS" id="PR00463">
    <property type="entry name" value="EP450I"/>
</dbReference>
<comment type="similarity">
    <text evidence="4 24">Belongs to the cytochrome P450 family.</text>
</comment>
<evidence type="ECO:0000256" key="19">
    <source>
        <dbReference type="ARBA" id="ARBA00051419"/>
    </source>
</evidence>
<evidence type="ECO:0000256" key="14">
    <source>
        <dbReference type="ARBA" id="ARBA00023033"/>
    </source>
</evidence>
<feature type="binding site" description="axial binding residue" evidence="23">
    <location>
        <position position="474"/>
    </location>
    <ligand>
        <name>heme</name>
        <dbReference type="ChEBI" id="CHEBI:30413"/>
    </ligand>
    <ligandPart>
        <name>Fe</name>
        <dbReference type="ChEBI" id="CHEBI:18248"/>
    </ligandPart>
</feature>
<dbReference type="InterPro" id="IPR001128">
    <property type="entry name" value="Cyt_P450"/>
</dbReference>
<comment type="catalytic activity">
    <reaction evidence="17">
        <text>N-hydroxy-L-isoleucine + reduced [NADPH--hemoprotein reductase] + O2 = N,N-dihydroxy-L-isoleucine + oxidized [NADPH--hemoprotein reductase] + H2O + H(+)</text>
        <dbReference type="Rhea" id="RHEA:30483"/>
        <dbReference type="Rhea" id="RHEA-COMP:11964"/>
        <dbReference type="Rhea" id="RHEA-COMP:11965"/>
        <dbReference type="ChEBI" id="CHEBI:15377"/>
        <dbReference type="ChEBI" id="CHEBI:15378"/>
        <dbReference type="ChEBI" id="CHEBI:15379"/>
        <dbReference type="ChEBI" id="CHEBI:57618"/>
        <dbReference type="ChEBI" id="CHEBI:58210"/>
        <dbReference type="ChEBI" id="CHEBI:61131"/>
        <dbReference type="ChEBI" id="CHEBI:61133"/>
    </reaction>
</comment>
<feature type="transmembrane region" description="Helical" evidence="25">
    <location>
        <begin position="6"/>
        <end position="29"/>
    </location>
</feature>
<keyword evidence="25" id="KW-0472">Membrane</keyword>
<dbReference type="EMBL" id="SDMP01000028">
    <property type="protein sequence ID" value="RYQ79071.1"/>
    <property type="molecule type" value="Genomic_DNA"/>
</dbReference>
<comment type="catalytic activity">
    <reaction evidence="16">
        <text>L-valine + reduced [NADPH--hemoprotein reductase] + O2 = N-hydroxy-L-valine + oxidized [NADPH--hemoprotein reductase] + H2O + 2 H(+)</text>
        <dbReference type="Rhea" id="RHEA:30491"/>
        <dbReference type="Rhea" id="RHEA-COMP:11964"/>
        <dbReference type="Rhea" id="RHEA-COMP:11965"/>
        <dbReference type="ChEBI" id="CHEBI:15377"/>
        <dbReference type="ChEBI" id="CHEBI:15378"/>
        <dbReference type="ChEBI" id="CHEBI:15379"/>
        <dbReference type="ChEBI" id="CHEBI:57618"/>
        <dbReference type="ChEBI" id="CHEBI:57762"/>
        <dbReference type="ChEBI" id="CHEBI:58210"/>
        <dbReference type="ChEBI" id="CHEBI:61140"/>
    </reaction>
</comment>
<name>A0A444WNU4_ARAHY</name>
<evidence type="ECO:0000256" key="1">
    <source>
        <dbReference type="ARBA" id="ARBA00001971"/>
    </source>
</evidence>
<comment type="pathway">
    <text evidence="3">Secondary metabolite biosynthesis.</text>
</comment>
<evidence type="ECO:0000256" key="5">
    <source>
        <dbReference type="ARBA" id="ARBA00022617"/>
    </source>
</evidence>
<sequence>MESSLISSLLFWYLLLLLVGFITPFLKFLKHQITSKRKQTTLLPPGPKPWPIIGNLPEMLASKSASRWIHKIMSDLNTEIACIRLGNIHVIPITSPEIARELLTKQDSIFASRPTNWSSEHVSGGYLSTIVVPYGEQWKKMKRVMANELVSPRRLQWLQDKRVEEADNIVLYVYNQCNKNGGGLVDARIVARHYCGNIIRRLVFNARHFGKGREDGGPGFEEVEHIDAIFTVLRYLFAFSISDYVACLRELDLDGHKKNLKMATKLILKYHDPLIEDRVQQWKNGKRTCEEDLLDVLISLKDANDNPLLTLDEIKSQIMDMMIATVDNPSNAFEWRLAEMLNRPETLRKAVEELDTVVGKERQVQESDIPKLNYIKVCAREVFRLHPIDDINATHVSMEDTFIADNTYFIPKGSHIVLRRQGIGQNLRIWEEPLKFKPERHLEKDNNNIDGFKNLNLNEPSLKLITFGTGRRACPGINLGSTMTVMLFARMLHGFNWSVPPNEKTIDLSETEGSTIKAKPLMAFAMPRLPAEAYGIST</sequence>
<evidence type="ECO:0000256" key="15">
    <source>
        <dbReference type="ARBA" id="ARBA00023180"/>
    </source>
</evidence>
<evidence type="ECO:0000256" key="10">
    <source>
        <dbReference type="ARBA" id="ARBA00022968"/>
    </source>
</evidence>
<dbReference type="InterPro" id="IPR002401">
    <property type="entry name" value="Cyt_P450_E_grp-I"/>
</dbReference>
<keyword evidence="5 23" id="KW-0349">Heme</keyword>
<evidence type="ECO:0000313" key="27">
    <source>
        <dbReference type="Proteomes" id="UP000289738"/>
    </source>
</evidence>
<dbReference type="Gene3D" id="1.10.630.10">
    <property type="entry name" value="Cytochrome P450"/>
    <property type="match status" value="1"/>
</dbReference>
<comment type="catalytic activity">
    <reaction evidence="19">
        <text>L-isoleucine + 2 reduced [NADPH--hemoprotein reductase] + 2 O2 = (1E,2S)-2-methylbutanal oxime + 2 oxidized [NADPH--hemoprotein reductase] + CO2 + 3 H2O + 2 H(+)</text>
        <dbReference type="Rhea" id="RHEA:28602"/>
        <dbReference type="Rhea" id="RHEA-COMP:11964"/>
        <dbReference type="Rhea" id="RHEA-COMP:11965"/>
        <dbReference type="ChEBI" id="CHEBI:15377"/>
        <dbReference type="ChEBI" id="CHEBI:15378"/>
        <dbReference type="ChEBI" id="CHEBI:15379"/>
        <dbReference type="ChEBI" id="CHEBI:16526"/>
        <dbReference type="ChEBI" id="CHEBI:57618"/>
        <dbReference type="ChEBI" id="CHEBI:58045"/>
        <dbReference type="ChEBI" id="CHEBI:58210"/>
        <dbReference type="ChEBI" id="CHEBI:134628"/>
        <dbReference type="EC" id="1.14.14.39"/>
    </reaction>
</comment>
<evidence type="ECO:0000256" key="25">
    <source>
        <dbReference type="SAM" id="Phobius"/>
    </source>
</evidence>
<dbReference type="FunFam" id="1.10.630.10:FF:000037">
    <property type="entry name" value="Cytochrome P450 9"/>
    <property type="match status" value="1"/>
</dbReference>
<evidence type="ECO:0000256" key="11">
    <source>
        <dbReference type="ARBA" id="ARBA00022989"/>
    </source>
</evidence>
<dbReference type="PANTHER" id="PTHR47944">
    <property type="entry name" value="CYTOCHROME P450 98A9"/>
    <property type="match status" value="1"/>
</dbReference>
<comment type="catalytic activity">
    <reaction evidence="21">
        <text>L-isoleucine + reduced [NADPH--hemoprotein reductase] + O2 = N-hydroxy-L-isoleucine + oxidized [NADPH--hemoprotein reductase] + H2O + 2 H(+)</text>
        <dbReference type="Rhea" id="RHEA:30479"/>
        <dbReference type="Rhea" id="RHEA-COMP:11964"/>
        <dbReference type="Rhea" id="RHEA-COMP:11965"/>
        <dbReference type="ChEBI" id="CHEBI:15377"/>
        <dbReference type="ChEBI" id="CHEBI:15378"/>
        <dbReference type="ChEBI" id="CHEBI:15379"/>
        <dbReference type="ChEBI" id="CHEBI:57618"/>
        <dbReference type="ChEBI" id="CHEBI:58045"/>
        <dbReference type="ChEBI" id="CHEBI:58210"/>
        <dbReference type="ChEBI" id="CHEBI:61131"/>
    </reaction>
</comment>
<keyword evidence="11 25" id="KW-1133">Transmembrane helix</keyword>
<dbReference type="GO" id="GO:0019756">
    <property type="term" value="P:cyanogenic glycoside biosynthetic process"/>
    <property type="evidence" value="ECO:0007669"/>
    <property type="project" value="UniProtKB-ARBA"/>
</dbReference>
<keyword evidence="6 25" id="KW-0812">Transmembrane</keyword>
<organism evidence="26 27">
    <name type="scientific">Arachis hypogaea</name>
    <name type="common">Peanut</name>
    <dbReference type="NCBI Taxonomy" id="3818"/>
    <lineage>
        <taxon>Eukaryota</taxon>
        <taxon>Viridiplantae</taxon>
        <taxon>Streptophyta</taxon>
        <taxon>Embryophyta</taxon>
        <taxon>Tracheophyta</taxon>
        <taxon>Spermatophyta</taxon>
        <taxon>Magnoliopsida</taxon>
        <taxon>eudicotyledons</taxon>
        <taxon>Gunneridae</taxon>
        <taxon>Pentapetalae</taxon>
        <taxon>rosids</taxon>
        <taxon>fabids</taxon>
        <taxon>Fabales</taxon>
        <taxon>Fabaceae</taxon>
        <taxon>Papilionoideae</taxon>
        <taxon>50 kb inversion clade</taxon>
        <taxon>dalbergioids sensu lato</taxon>
        <taxon>Dalbergieae</taxon>
        <taxon>Pterocarpus clade</taxon>
        <taxon>Arachis</taxon>
    </lineage>
</organism>
<evidence type="ECO:0000256" key="22">
    <source>
        <dbReference type="ARBA" id="ARBA00058503"/>
    </source>
</evidence>
<evidence type="ECO:0000256" key="20">
    <source>
        <dbReference type="ARBA" id="ARBA00052460"/>
    </source>
</evidence>
<dbReference type="AlphaFoldDB" id="A0A444WNU4"/>
<comment type="subcellular location">
    <subcellularLocation>
        <location evidence="2">Microsome membrane</location>
        <topology evidence="2">Single-pass type II membrane protein</topology>
    </subcellularLocation>
</comment>
<dbReference type="STRING" id="3818.A0A444WNU4"/>
<evidence type="ECO:0000256" key="9">
    <source>
        <dbReference type="ARBA" id="ARBA00022848"/>
    </source>
</evidence>
<dbReference type="InterPro" id="IPR036396">
    <property type="entry name" value="Cyt_P450_sf"/>
</dbReference>
<dbReference type="InterPro" id="IPR017972">
    <property type="entry name" value="Cyt_P450_CS"/>
</dbReference>
<comment type="caution">
    <text evidence="26">The sequence shown here is derived from an EMBL/GenBank/DDBJ whole genome shotgun (WGS) entry which is preliminary data.</text>
</comment>
<reference evidence="26 27" key="1">
    <citation type="submission" date="2019-01" db="EMBL/GenBank/DDBJ databases">
        <title>Sequencing of cultivated peanut Arachis hypogaea provides insights into genome evolution and oil improvement.</title>
        <authorList>
            <person name="Chen X."/>
        </authorList>
    </citation>
    <scope>NUCLEOTIDE SEQUENCE [LARGE SCALE GENOMIC DNA]</scope>
    <source>
        <strain evidence="27">cv. Fuhuasheng</strain>
        <tissue evidence="26">Leaves</tissue>
    </source>
</reference>
<dbReference type="GO" id="GO:0005506">
    <property type="term" value="F:iron ion binding"/>
    <property type="evidence" value="ECO:0007669"/>
    <property type="project" value="InterPro"/>
</dbReference>
<evidence type="ECO:0000256" key="13">
    <source>
        <dbReference type="ARBA" id="ARBA00023004"/>
    </source>
</evidence>
<keyword evidence="10" id="KW-0735">Signal-anchor</keyword>
<proteinExistence type="inferred from homology"/>
<keyword evidence="8" id="KW-0256">Endoplasmic reticulum</keyword>
<evidence type="ECO:0000256" key="12">
    <source>
        <dbReference type="ARBA" id="ARBA00023002"/>
    </source>
</evidence>
<dbReference type="GO" id="GO:0102002">
    <property type="term" value="F:valine N-monooxygenase (oxime forming) activity"/>
    <property type="evidence" value="ECO:0007669"/>
    <property type="project" value="UniProtKB-EC"/>
</dbReference>
<evidence type="ECO:0000256" key="4">
    <source>
        <dbReference type="ARBA" id="ARBA00010617"/>
    </source>
</evidence>
<comment type="catalytic activity">
    <reaction evidence="18">
        <text>N-hydroxy-L-valine + reduced [NADPH--hemoprotein reductase] + O2 = N,N-dihydroxy-L-valine + oxidized [NADPH--hemoprotein reductase] + H2O + H(+)</text>
        <dbReference type="Rhea" id="RHEA:30495"/>
        <dbReference type="Rhea" id="RHEA-COMP:11964"/>
        <dbReference type="Rhea" id="RHEA-COMP:11965"/>
        <dbReference type="ChEBI" id="CHEBI:15377"/>
        <dbReference type="ChEBI" id="CHEBI:15378"/>
        <dbReference type="ChEBI" id="CHEBI:15379"/>
        <dbReference type="ChEBI" id="CHEBI:57618"/>
        <dbReference type="ChEBI" id="CHEBI:58210"/>
        <dbReference type="ChEBI" id="CHEBI:61140"/>
        <dbReference type="ChEBI" id="CHEBI:61142"/>
    </reaction>
</comment>
<evidence type="ECO:0000256" key="2">
    <source>
        <dbReference type="ARBA" id="ARBA00004464"/>
    </source>
</evidence>
<dbReference type="GO" id="GO:0102001">
    <property type="term" value="F:isoleucine N-monooxygenase (oxime forming) activity"/>
    <property type="evidence" value="ECO:0007669"/>
    <property type="project" value="UniProtKB-EC"/>
</dbReference>
<dbReference type="PROSITE" id="PS00086">
    <property type="entry name" value="CYTOCHROME_P450"/>
    <property type="match status" value="1"/>
</dbReference>
<evidence type="ECO:0000256" key="21">
    <source>
        <dbReference type="ARBA" id="ARBA00052887"/>
    </source>
</evidence>
<evidence type="ECO:0000313" key="26">
    <source>
        <dbReference type="EMBL" id="RYQ79071.1"/>
    </source>
</evidence>
<comment type="catalytic activity">
    <reaction evidence="20">
        <text>L-valine + 2 reduced [NADPH--hemoprotein reductase] + 2 O2 = (E)-2-methylpropanal oxime + 2 oxidized [NADPH--hemoprotein reductase] + CO2 + 3 H2O + 2 H(+)</text>
        <dbReference type="Rhea" id="RHEA:28606"/>
        <dbReference type="Rhea" id="RHEA-COMP:11964"/>
        <dbReference type="Rhea" id="RHEA-COMP:11965"/>
        <dbReference type="ChEBI" id="CHEBI:15377"/>
        <dbReference type="ChEBI" id="CHEBI:15378"/>
        <dbReference type="ChEBI" id="CHEBI:15379"/>
        <dbReference type="ChEBI" id="CHEBI:16526"/>
        <dbReference type="ChEBI" id="CHEBI:57618"/>
        <dbReference type="ChEBI" id="CHEBI:57762"/>
        <dbReference type="ChEBI" id="CHEBI:58210"/>
        <dbReference type="ChEBI" id="CHEBI:61143"/>
        <dbReference type="EC" id="1.14.14.38"/>
    </reaction>
</comment>
<comment type="cofactor">
    <cofactor evidence="1 23">
        <name>heme</name>
        <dbReference type="ChEBI" id="CHEBI:30413"/>
    </cofactor>
</comment>
<keyword evidence="15" id="KW-0325">Glycoprotein</keyword>
<evidence type="ECO:0008006" key="28">
    <source>
        <dbReference type="Google" id="ProtNLM"/>
    </source>
</evidence>
<dbReference type="Proteomes" id="UP000289738">
    <property type="component" value="Unassembled WGS sequence"/>
</dbReference>
<dbReference type="GO" id="GO:0020037">
    <property type="term" value="F:heme binding"/>
    <property type="evidence" value="ECO:0007669"/>
    <property type="project" value="InterPro"/>
</dbReference>
<evidence type="ECO:0000256" key="3">
    <source>
        <dbReference type="ARBA" id="ARBA00005179"/>
    </source>
</evidence>
<evidence type="ECO:0000256" key="8">
    <source>
        <dbReference type="ARBA" id="ARBA00022824"/>
    </source>
</evidence>
<accession>A0A444WNU4</accession>
<evidence type="ECO:0000256" key="6">
    <source>
        <dbReference type="ARBA" id="ARBA00022692"/>
    </source>
</evidence>
<evidence type="ECO:0000256" key="18">
    <source>
        <dbReference type="ARBA" id="ARBA00051269"/>
    </source>
</evidence>
<evidence type="ECO:0000256" key="16">
    <source>
        <dbReference type="ARBA" id="ARBA00051005"/>
    </source>
</evidence>
<keyword evidence="27" id="KW-1185">Reference proteome</keyword>
<dbReference type="Pfam" id="PF00067">
    <property type="entry name" value="p450"/>
    <property type="match status" value="1"/>
</dbReference>
<dbReference type="SUPFAM" id="SSF48264">
    <property type="entry name" value="Cytochrome P450"/>
    <property type="match status" value="1"/>
</dbReference>
<evidence type="ECO:0000256" key="7">
    <source>
        <dbReference type="ARBA" id="ARBA00022723"/>
    </source>
</evidence>
<gene>
    <name evidence="26" type="ORF">Ahy_Scaffold8g108557</name>
</gene>
<evidence type="ECO:0000256" key="17">
    <source>
        <dbReference type="ARBA" id="ARBA00051234"/>
    </source>
</evidence>
<comment type="function">
    <text evidence="22">Involved in the biosynthesis of the cyanogenic glucosides linamarin and lotaustralin and of the nitirle glucosides rhodiocyanoside A and D. Can use L-isoleucine &gt; L-valine as substrate, but not L-leucine, L-phenylalanine or L-tyrosine. Catalyzes multi-step reactions starting with two successive N-hydroxylations using L-isoleucine and, to a lower extent, L-valine as substrates leading to the formation of N,N-dihydroxy-L-valine and N,N-dihydroxy-L-isoleucine, respectively; following spontaneous reactions lead to the production of (E)-2-methylpropanal oxime and (1E,2S)-2-methylbutanal oxime, respectively.</text>
</comment>
<keyword evidence="12 24" id="KW-0560">Oxidoreductase</keyword>
<protein>
    <recommendedName>
        <fullName evidence="28">Tyrosine N-monooxygenase</fullName>
    </recommendedName>
</protein>
<dbReference type="PANTHER" id="PTHR47944:SF19">
    <property type="entry name" value="CYTOCHROME P450 77A4"/>
    <property type="match status" value="1"/>
</dbReference>